<sequence>MVPSLSLPSSLLRLSFSYGALSGLPHPQAGLPHELTFRLPHIHVEPSHSLTLTLRLPHLRASI</sequence>
<name>A0A2N9HJL2_FAGSY</name>
<accession>A0A2N9HJL2</accession>
<protein>
    <submittedName>
        <fullName evidence="1">Uncharacterized protein</fullName>
    </submittedName>
</protein>
<dbReference type="EMBL" id="OIVN01003602">
    <property type="protein sequence ID" value="SPD12392.1"/>
    <property type="molecule type" value="Genomic_DNA"/>
</dbReference>
<gene>
    <name evidence="1" type="ORF">FSB_LOCUS40274</name>
</gene>
<evidence type="ECO:0000313" key="1">
    <source>
        <dbReference type="EMBL" id="SPD12392.1"/>
    </source>
</evidence>
<dbReference type="AlphaFoldDB" id="A0A2N9HJL2"/>
<reference evidence="1" key="1">
    <citation type="submission" date="2018-02" db="EMBL/GenBank/DDBJ databases">
        <authorList>
            <person name="Cohen D.B."/>
            <person name="Kent A.D."/>
        </authorList>
    </citation>
    <scope>NUCLEOTIDE SEQUENCE</scope>
</reference>
<organism evidence="1">
    <name type="scientific">Fagus sylvatica</name>
    <name type="common">Beechnut</name>
    <dbReference type="NCBI Taxonomy" id="28930"/>
    <lineage>
        <taxon>Eukaryota</taxon>
        <taxon>Viridiplantae</taxon>
        <taxon>Streptophyta</taxon>
        <taxon>Embryophyta</taxon>
        <taxon>Tracheophyta</taxon>
        <taxon>Spermatophyta</taxon>
        <taxon>Magnoliopsida</taxon>
        <taxon>eudicotyledons</taxon>
        <taxon>Gunneridae</taxon>
        <taxon>Pentapetalae</taxon>
        <taxon>rosids</taxon>
        <taxon>fabids</taxon>
        <taxon>Fagales</taxon>
        <taxon>Fagaceae</taxon>
        <taxon>Fagus</taxon>
    </lineage>
</organism>
<proteinExistence type="predicted"/>